<evidence type="ECO:0000256" key="5">
    <source>
        <dbReference type="ARBA" id="ARBA00022884"/>
    </source>
</evidence>
<comment type="catalytic activity">
    <reaction evidence="15">
        <text>a 5'-end (N(7)-methyl 5'-triphosphoguanosine)-ribonucleoside in mRNA + H2O = N(7)-methyl-GDP + a 5'-end phospho-ribonucleoside in mRNA + 2 H(+)</text>
        <dbReference type="Rhea" id="RHEA:67484"/>
        <dbReference type="Rhea" id="RHEA-COMP:15692"/>
        <dbReference type="Rhea" id="RHEA-COMP:17167"/>
        <dbReference type="ChEBI" id="CHEBI:15377"/>
        <dbReference type="ChEBI" id="CHEBI:15378"/>
        <dbReference type="ChEBI" id="CHEBI:63714"/>
        <dbReference type="ChEBI" id="CHEBI:138282"/>
        <dbReference type="ChEBI" id="CHEBI:156461"/>
        <dbReference type="EC" id="3.6.1.62"/>
    </reaction>
    <physiologicalReaction direction="left-to-right" evidence="15">
        <dbReference type="Rhea" id="RHEA:67485"/>
    </physiologicalReaction>
</comment>
<comment type="subcellular location">
    <subcellularLocation>
        <location evidence="2">Nucleus</location>
        <location evidence="2">Nucleolus</location>
    </subcellularLocation>
    <subcellularLocation>
        <location evidence="3">Nucleus</location>
        <location evidence="3">Nucleoplasm</location>
    </subcellularLocation>
</comment>
<evidence type="ECO:0000256" key="7">
    <source>
        <dbReference type="ARBA" id="ARBA00023242"/>
    </source>
</evidence>
<keyword evidence="20" id="KW-1185">Reference proteome</keyword>
<keyword evidence="7" id="KW-0539">Nucleus</keyword>
<dbReference type="InterPro" id="IPR054754">
    <property type="entry name" value="NudT16"/>
</dbReference>
<dbReference type="Proteomes" id="UP001359485">
    <property type="component" value="Unassembled WGS sequence"/>
</dbReference>
<name>A0ABR1B4F2_POLSC</name>
<evidence type="ECO:0000256" key="2">
    <source>
        <dbReference type="ARBA" id="ARBA00004604"/>
    </source>
</evidence>
<dbReference type="PROSITE" id="PS51462">
    <property type="entry name" value="NUDIX"/>
    <property type="match status" value="1"/>
</dbReference>
<keyword evidence="5" id="KW-0694">RNA-binding</keyword>
<sequence>MGFPESQKFDDVDEIMKLSKHRKISARDPNYENYTHCSHVMIFARTKSRALSTYDKIAIVLMQMRFDGFIGFPGGGVDPGESPVEAANREIREEAGWEEKNGPITDSHYQFTHVDEDNKLVLHFYAIEVSESKMIEIERNSLRATDYGEEVLGNFQVPLYTMEDSFRGFPAFLQNSFIGNAKTQLLESLINLNILTPETVSQALRICNQKY</sequence>
<proteinExistence type="inferred from homology"/>
<comment type="caution">
    <text evidence="19">The sequence shown here is derived from an EMBL/GenBank/DDBJ whole genome shotgun (WGS) entry which is preliminary data.</text>
</comment>
<evidence type="ECO:0000256" key="4">
    <source>
        <dbReference type="ARBA" id="ARBA00022801"/>
    </source>
</evidence>
<dbReference type="CDD" id="cd18869">
    <property type="entry name" value="NUDIX_U8_SnoRNA_DE_Nudt16"/>
    <property type="match status" value="1"/>
</dbReference>
<evidence type="ECO:0000256" key="3">
    <source>
        <dbReference type="ARBA" id="ARBA00004642"/>
    </source>
</evidence>
<evidence type="ECO:0000256" key="8">
    <source>
        <dbReference type="ARBA" id="ARBA00038173"/>
    </source>
</evidence>
<organism evidence="19 20">
    <name type="scientific">Polyplax serrata</name>
    <name type="common">Common mouse louse</name>
    <dbReference type="NCBI Taxonomy" id="468196"/>
    <lineage>
        <taxon>Eukaryota</taxon>
        <taxon>Metazoa</taxon>
        <taxon>Ecdysozoa</taxon>
        <taxon>Arthropoda</taxon>
        <taxon>Hexapoda</taxon>
        <taxon>Insecta</taxon>
        <taxon>Pterygota</taxon>
        <taxon>Neoptera</taxon>
        <taxon>Paraneoptera</taxon>
        <taxon>Psocodea</taxon>
        <taxon>Troctomorpha</taxon>
        <taxon>Phthiraptera</taxon>
        <taxon>Anoplura</taxon>
        <taxon>Polyplacidae</taxon>
        <taxon>Polyplax</taxon>
    </lineage>
</organism>
<evidence type="ECO:0000256" key="6">
    <source>
        <dbReference type="ARBA" id="ARBA00023080"/>
    </source>
</evidence>
<protein>
    <recommendedName>
        <fullName evidence="10">U8 snoRNA-decapping enzyme</fullName>
        <ecNumber evidence="9">3.6.1.64</ecNumber>
    </recommendedName>
    <alternativeName>
        <fullName evidence="13">IDP phosphatase</fullName>
    </alternativeName>
    <alternativeName>
        <fullName evidence="11">Inosine diphosphate phosphatase</fullName>
    </alternativeName>
    <alternativeName>
        <fullName evidence="12">Nucleoside diphosphate-linked moiety X motif 16</fullName>
    </alternativeName>
    <alternativeName>
        <fullName evidence="14">m7GpppN-mRNA hydrolase</fullName>
    </alternativeName>
</protein>
<comment type="catalytic activity">
    <reaction evidence="16">
        <text>IDP + H2O = IMP + phosphate + H(+)</text>
        <dbReference type="Rhea" id="RHEA:35207"/>
        <dbReference type="ChEBI" id="CHEBI:15377"/>
        <dbReference type="ChEBI" id="CHEBI:15378"/>
        <dbReference type="ChEBI" id="CHEBI:43474"/>
        <dbReference type="ChEBI" id="CHEBI:58053"/>
        <dbReference type="ChEBI" id="CHEBI:58280"/>
        <dbReference type="EC" id="3.6.1.64"/>
    </reaction>
    <physiologicalReaction direction="left-to-right" evidence="16">
        <dbReference type="Rhea" id="RHEA:35208"/>
    </physiologicalReaction>
</comment>
<evidence type="ECO:0000256" key="15">
    <source>
        <dbReference type="ARBA" id="ARBA00047661"/>
    </source>
</evidence>
<keyword evidence="4" id="KW-0378">Hydrolase</keyword>
<evidence type="ECO:0000256" key="10">
    <source>
        <dbReference type="ARBA" id="ARBA00039871"/>
    </source>
</evidence>
<evidence type="ECO:0000256" key="9">
    <source>
        <dbReference type="ARBA" id="ARBA00038899"/>
    </source>
</evidence>
<evidence type="ECO:0000256" key="13">
    <source>
        <dbReference type="ARBA" id="ARBA00042015"/>
    </source>
</evidence>
<evidence type="ECO:0000259" key="18">
    <source>
        <dbReference type="PROSITE" id="PS51462"/>
    </source>
</evidence>
<dbReference type="SUPFAM" id="SSF55811">
    <property type="entry name" value="Nudix"/>
    <property type="match status" value="1"/>
</dbReference>
<feature type="domain" description="Nudix hydrolase" evidence="18">
    <location>
        <begin position="33"/>
        <end position="179"/>
    </location>
</feature>
<comment type="similarity">
    <text evidence="8">Belongs to the Nudix hydrolase family. NUDT16 subfamily.</text>
</comment>
<evidence type="ECO:0000313" key="19">
    <source>
        <dbReference type="EMBL" id="KAK6634833.1"/>
    </source>
</evidence>
<evidence type="ECO:0000256" key="17">
    <source>
        <dbReference type="ARBA" id="ARBA00048945"/>
    </source>
</evidence>
<dbReference type="InterPro" id="IPR015797">
    <property type="entry name" value="NUDIX_hydrolase-like_dom_sf"/>
</dbReference>
<evidence type="ECO:0000256" key="1">
    <source>
        <dbReference type="ARBA" id="ARBA00001941"/>
    </source>
</evidence>
<dbReference type="EMBL" id="JAWJWF010000003">
    <property type="protein sequence ID" value="KAK6634833.1"/>
    <property type="molecule type" value="Genomic_DNA"/>
</dbReference>
<evidence type="ECO:0000256" key="14">
    <source>
        <dbReference type="ARBA" id="ARBA00043162"/>
    </source>
</evidence>
<evidence type="ECO:0000256" key="11">
    <source>
        <dbReference type="ARBA" id="ARBA00041450"/>
    </source>
</evidence>
<dbReference type="Gene3D" id="3.90.79.10">
    <property type="entry name" value="Nucleoside Triphosphate Pyrophosphohydrolase"/>
    <property type="match status" value="1"/>
</dbReference>
<comment type="cofactor">
    <cofactor evidence="1">
        <name>Co(2+)</name>
        <dbReference type="ChEBI" id="CHEBI:48828"/>
    </cofactor>
</comment>
<evidence type="ECO:0000313" key="20">
    <source>
        <dbReference type="Proteomes" id="UP001359485"/>
    </source>
</evidence>
<dbReference type="InterPro" id="IPR020084">
    <property type="entry name" value="NUDIX_hydrolase_CS"/>
</dbReference>
<dbReference type="Pfam" id="PF22327">
    <property type="entry name" value="Nudt16-like"/>
    <property type="match status" value="1"/>
</dbReference>
<dbReference type="PANTHER" id="PTHR31699:SF1">
    <property type="entry name" value="U8 SNORNA-DECAPPING ENZYME"/>
    <property type="match status" value="1"/>
</dbReference>
<evidence type="ECO:0000256" key="12">
    <source>
        <dbReference type="ARBA" id="ARBA00041656"/>
    </source>
</evidence>
<accession>A0ABR1B4F2</accession>
<dbReference type="EC" id="3.6.1.64" evidence="9"/>
<reference evidence="19 20" key="1">
    <citation type="submission" date="2023-09" db="EMBL/GenBank/DDBJ databases">
        <title>Genomes of two closely related lineages of the louse Polyplax serrata with different host specificities.</title>
        <authorList>
            <person name="Martinu J."/>
            <person name="Tarabai H."/>
            <person name="Stefka J."/>
            <person name="Hypsa V."/>
        </authorList>
    </citation>
    <scope>NUCLEOTIDE SEQUENCE [LARGE SCALE GENOMIC DNA]</scope>
    <source>
        <strain evidence="19">98ZLc_SE</strain>
    </source>
</reference>
<comment type="catalytic activity">
    <reaction evidence="17">
        <text>dIDP + H2O = dIMP + phosphate + H(+)</text>
        <dbReference type="Rhea" id="RHEA:35211"/>
        <dbReference type="ChEBI" id="CHEBI:15377"/>
        <dbReference type="ChEBI" id="CHEBI:15378"/>
        <dbReference type="ChEBI" id="CHEBI:43474"/>
        <dbReference type="ChEBI" id="CHEBI:61194"/>
        <dbReference type="ChEBI" id="CHEBI:62286"/>
        <dbReference type="EC" id="3.6.1.64"/>
    </reaction>
    <physiologicalReaction direction="left-to-right" evidence="17">
        <dbReference type="Rhea" id="RHEA:35212"/>
    </physiologicalReaction>
</comment>
<gene>
    <name evidence="19" type="ORF">RUM44_000080</name>
</gene>
<evidence type="ECO:0000256" key="16">
    <source>
        <dbReference type="ARBA" id="ARBA00047875"/>
    </source>
</evidence>
<dbReference type="PANTHER" id="PTHR31699">
    <property type="entry name" value="NUDIX T16 FAMILY MEMBER"/>
    <property type="match status" value="1"/>
</dbReference>
<dbReference type="InterPro" id="IPR000086">
    <property type="entry name" value="NUDIX_hydrolase_dom"/>
</dbReference>
<keyword evidence="6" id="KW-0546">Nucleotide metabolism</keyword>
<dbReference type="PROSITE" id="PS00893">
    <property type="entry name" value="NUDIX_BOX"/>
    <property type="match status" value="1"/>
</dbReference>